<protein>
    <submittedName>
        <fullName evidence="2">Uncharacterized protein</fullName>
    </submittedName>
</protein>
<dbReference type="EMBL" id="BQNB010017539">
    <property type="protein sequence ID" value="GJT64383.1"/>
    <property type="molecule type" value="Genomic_DNA"/>
</dbReference>
<accession>A0ABQ5FNB6</accession>
<feature type="region of interest" description="Disordered" evidence="1">
    <location>
        <begin position="1"/>
        <end position="87"/>
    </location>
</feature>
<name>A0ABQ5FNB6_9ASTR</name>
<keyword evidence="3" id="KW-1185">Reference proteome</keyword>
<organism evidence="2 3">
    <name type="scientific">Tanacetum coccineum</name>
    <dbReference type="NCBI Taxonomy" id="301880"/>
    <lineage>
        <taxon>Eukaryota</taxon>
        <taxon>Viridiplantae</taxon>
        <taxon>Streptophyta</taxon>
        <taxon>Embryophyta</taxon>
        <taxon>Tracheophyta</taxon>
        <taxon>Spermatophyta</taxon>
        <taxon>Magnoliopsida</taxon>
        <taxon>eudicotyledons</taxon>
        <taxon>Gunneridae</taxon>
        <taxon>Pentapetalae</taxon>
        <taxon>asterids</taxon>
        <taxon>campanulids</taxon>
        <taxon>Asterales</taxon>
        <taxon>Asteraceae</taxon>
        <taxon>Asteroideae</taxon>
        <taxon>Anthemideae</taxon>
        <taxon>Anthemidinae</taxon>
        <taxon>Tanacetum</taxon>
    </lineage>
</organism>
<feature type="compositionally biased region" description="Basic and acidic residues" evidence="1">
    <location>
        <begin position="54"/>
        <end position="76"/>
    </location>
</feature>
<proteinExistence type="predicted"/>
<reference evidence="2" key="1">
    <citation type="journal article" date="2022" name="Int. J. Mol. Sci.">
        <title>Draft Genome of Tanacetum Coccineum: Genomic Comparison of Closely Related Tanacetum-Family Plants.</title>
        <authorList>
            <person name="Yamashiro T."/>
            <person name="Shiraishi A."/>
            <person name="Nakayama K."/>
            <person name="Satake H."/>
        </authorList>
    </citation>
    <scope>NUCLEOTIDE SEQUENCE</scope>
</reference>
<dbReference type="Proteomes" id="UP001151760">
    <property type="component" value="Unassembled WGS sequence"/>
</dbReference>
<evidence type="ECO:0000313" key="3">
    <source>
        <dbReference type="Proteomes" id="UP001151760"/>
    </source>
</evidence>
<evidence type="ECO:0000256" key="1">
    <source>
        <dbReference type="SAM" id="MobiDB-lite"/>
    </source>
</evidence>
<evidence type="ECO:0000313" key="2">
    <source>
        <dbReference type="EMBL" id="GJT64383.1"/>
    </source>
</evidence>
<reference evidence="2" key="2">
    <citation type="submission" date="2022-01" db="EMBL/GenBank/DDBJ databases">
        <authorList>
            <person name="Yamashiro T."/>
            <person name="Shiraishi A."/>
            <person name="Satake H."/>
            <person name="Nakayama K."/>
        </authorList>
    </citation>
    <scope>NUCLEOTIDE SEQUENCE</scope>
</reference>
<sequence length="823" mass="94055">MILLRGGGKNKKAKDANPANTQGEHQAAEPLVESLWEQPADPKVANKESAAPASDDKKDEGKELVVHRSEEKKEPTPLRVSSKGKEVVTIEEPGNELVQYQEEGEQELRKLLNPATLKARAQKWTEHEAKKAKMMKEYNHQISFKADKLPITKISYVFNSRKEATMKITRGDNPLNLIVHPNFRLKTLGFSKWLEVRALASKKYGTSNNLLLQSLRAKFQWVINQAKRLGLPPPPELATFELTTEEKRKKRTEFIKEAFVTEDVRVDGIDKNLIPPPRVIPIQGLVISEPESGIFVMNGNTDIGFQREKIRLSVEEPLSAGLRGEEDQLSAKHQLVVKGLFECKASESNIRRIQVKDIIKEVEDYLKTYSSVGMDISWRDKLIKIIGGTISQLSQSAGLNKFACKLVSLSSLLVQRGKMEDPNITIEEYIRLEEEKDQKRGKVFNWKTAKYGKIWYDEDVLDPRSIETEFPAIVFNDNLKSNETLSCEPTVSPLNDNEIDFRISFDESDDEDYTVIYDENSFSYKTIFVNNLKTDSENDNDKVNMPLFSSPEPMVSCINDLDFFKDFENEFPAIVYNDALTSKSDFSTKPGVSPQHIDKFDLKEETSLSECDKEEQNVLCFNDLFSFNVIYPDELKSDTDKDNDKIDIELSSGDMYVIPLPNVINTDVDAYVHDSNKLLETSHDTSNKFFKTGIFIKELNDKIVACNYLIKGMLTNLIKNLYVQFGIPFDPKLFYKDGVKLEKGDTRYLFKTSIVAFINWWCMTRSSTKELLSPLENPERVLRSRRKLFDNPSLVELNPPEDDQLSEIKEHIEEEVTEINAKQ</sequence>
<comment type="caution">
    <text evidence="2">The sequence shown here is derived from an EMBL/GenBank/DDBJ whole genome shotgun (WGS) entry which is preliminary data.</text>
</comment>
<gene>
    <name evidence="2" type="ORF">Tco_1015863</name>
</gene>